<gene>
    <name evidence="2" type="ORF">TM448A00733_0013</name>
    <name evidence="3" type="ORF">TM448B00934_0008</name>
</gene>
<organism evidence="2">
    <name type="scientific">viral metagenome</name>
    <dbReference type="NCBI Taxonomy" id="1070528"/>
    <lineage>
        <taxon>unclassified sequences</taxon>
        <taxon>metagenomes</taxon>
        <taxon>organismal metagenomes</taxon>
    </lineage>
</organism>
<reference evidence="2" key="1">
    <citation type="submission" date="2020-03" db="EMBL/GenBank/DDBJ databases">
        <title>The deep terrestrial virosphere.</title>
        <authorList>
            <person name="Holmfeldt K."/>
            <person name="Nilsson E."/>
            <person name="Simone D."/>
            <person name="Lopez-Fernandez M."/>
            <person name="Wu X."/>
            <person name="de Brujin I."/>
            <person name="Lundin D."/>
            <person name="Andersson A."/>
            <person name="Bertilsson S."/>
            <person name="Dopson M."/>
        </authorList>
    </citation>
    <scope>NUCLEOTIDE SEQUENCE</scope>
    <source>
        <strain evidence="2">TM448A00733</strain>
        <strain evidence="3">TM448B00934</strain>
    </source>
</reference>
<name>A0A6H1ZJV1_9ZZZZ</name>
<evidence type="ECO:0000313" key="2">
    <source>
        <dbReference type="EMBL" id="QJA47752.1"/>
    </source>
</evidence>
<protein>
    <submittedName>
        <fullName evidence="2">Uncharacterized protein</fullName>
    </submittedName>
</protein>
<evidence type="ECO:0000313" key="3">
    <source>
        <dbReference type="EMBL" id="QJH97121.1"/>
    </source>
</evidence>
<accession>A0A6H1ZJV1</accession>
<evidence type="ECO:0000256" key="1">
    <source>
        <dbReference type="SAM" id="Phobius"/>
    </source>
</evidence>
<dbReference type="EMBL" id="MT144055">
    <property type="protein sequence ID" value="QJA47752.1"/>
    <property type="molecule type" value="Genomic_DNA"/>
</dbReference>
<keyword evidence="1" id="KW-0472">Membrane</keyword>
<proteinExistence type="predicted"/>
<dbReference type="AlphaFoldDB" id="A0A6H1ZJV1"/>
<sequence>MVGTCEKHDDMIKVVIETKTLVGEILKNHLPHIEEKVTETRRWVIAVFTAIVIAVILGGLKLFGVL</sequence>
<keyword evidence="1" id="KW-1133">Transmembrane helix</keyword>
<keyword evidence="1" id="KW-0812">Transmembrane</keyword>
<dbReference type="EMBL" id="MT144674">
    <property type="protein sequence ID" value="QJH97121.1"/>
    <property type="molecule type" value="Genomic_DNA"/>
</dbReference>
<feature type="transmembrane region" description="Helical" evidence="1">
    <location>
        <begin position="43"/>
        <end position="63"/>
    </location>
</feature>